<reference evidence="15" key="1">
    <citation type="submission" date="2023-01" db="EMBL/GenBank/DDBJ databases">
        <title>Whole genome sequence of Paucibacter sp. S2-9 isolated from pond sediment.</title>
        <authorList>
            <person name="Jung J.Y."/>
        </authorList>
    </citation>
    <scope>NUCLEOTIDE SEQUENCE</scope>
    <source>
        <strain evidence="15">S2-9</strain>
    </source>
</reference>
<evidence type="ECO:0000256" key="3">
    <source>
        <dbReference type="ARBA" id="ARBA00022448"/>
    </source>
</evidence>
<dbReference type="Gene3D" id="2.40.170.20">
    <property type="entry name" value="TonB-dependent receptor, beta-barrel domain"/>
    <property type="match status" value="1"/>
</dbReference>
<feature type="domain" description="TonB-dependent receptor-like beta-barrel" evidence="13">
    <location>
        <begin position="381"/>
        <end position="905"/>
    </location>
</feature>
<evidence type="ECO:0000256" key="4">
    <source>
        <dbReference type="ARBA" id="ARBA00022452"/>
    </source>
</evidence>
<evidence type="ECO:0000313" key="15">
    <source>
        <dbReference type="EMBL" id="WIT11699.1"/>
    </source>
</evidence>
<comment type="similarity">
    <text evidence="2 10 11">Belongs to the TonB-dependent receptor family.</text>
</comment>
<evidence type="ECO:0000256" key="7">
    <source>
        <dbReference type="ARBA" id="ARBA00023136"/>
    </source>
</evidence>
<dbReference type="Pfam" id="PF00593">
    <property type="entry name" value="TonB_dep_Rec_b-barrel"/>
    <property type="match status" value="1"/>
</dbReference>
<feature type="chain" id="PRO_5041675299" evidence="12">
    <location>
        <begin position="26"/>
        <end position="944"/>
    </location>
</feature>
<evidence type="ECO:0000259" key="14">
    <source>
        <dbReference type="Pfam" id="PF07715"/>
    </source>
</evidence>
<keyword evidence="4 10" id="KW-1134">Transmembrane beta strand</keyword>
<evidence type="ECO:0000256" key="10">
    <source>
        <dbReference type="PROSITE-ProRule" id="PRU01360"/>
    </source>
</evidence>
<evidence type="ECO:0000256" key="1">
    <source>
        <dbReference type="ARBA" id="ARBA00004571"/>
    </source>
</evidence>
<dbReference type="InterPro" id="IPR012910">
    <property type="entry name" value="Plug_dom"/>
</dbReference>
<dbReference type="AlphaFoldDB" id="A0AA95NG54"/>
<comment type="subcellular location">
    <subcellularLocation>
        <location evidence="1 10">Cell outer membrane</location>
        <topology evidence="1 10">Multi-pass membrane protein</topology>
    </subcellularLocation>
</comment>
<feature type="signal peptide" evidence="12">
    <location>
        <begin position="1"/>
        <end position="25"/>
    </location>
</feature>
<organism evidence="15 16">
    <name type="scientific">Paucibacter sediminis</name>
    <dbReference type="NCBI Taxonomy" id="3019553"/>
    <lineage>
        <taxon>Bacteria</taxon>
        <taxon>Pseudomonadati</taxon>
        <taxon>Pseudomonadota</taxon>
        <taxon>Betaproteobacteria</taxon>
        <taxon>Burkholderiales</taxon>
        <taxon>Sphaerotilaceae</taxon>
        <taxon>Roseateles</taxon>
    </lineage>
</organism>
<dbReference type="Gene3D" id="2.170.130.10">
    <property type="entry name" value="TonB-dependent receptor, plug domain"/>
    <property type="match status" value="1"/>
</dbReference>
<evidence type="ECO:0000259" key="13">
    <source>
        <dbReference type="Pfam" id="PF00593"/>
    </source>
</evidence>
<keyword evidence="7 10" id="KW-0472">Membrane</keyword>
<dbReference type="SUPFAM" id="SSF56935">
    <property type="entry name" value="Porins"/>
    <property type="match status" value="1"/>
</dbReference>
<dbReference type="GO" id="GO:0009279">
    <property type="term" value="C:cell outer membrane"/>
    <property type="evidence" value="ECO:0007669"/>
    <property type="project" value="UniProtKB-SubCell"/>
</dbReference>
<evidence type="ECO:0000256" key="11">
    <source>
        <dbReference type="RuleBase" id="RU003357"/>
    </source>
</evidence>
<keyword evidence="5 10" id="KW-0812">Transmembrane</keyword>
<dbReference type="EMBL" id="CP116346">
    <property type="protein sequence ID" value="WIT11699.1"/>
    <property type="molecule type" value="Genomic_DNA"/>
</dbReference>
<name>A0AA95NG54_9BURK</name>
<gene>
    <name evidence="15" type="ORF">PFX98_22865</name>
</gene>
<keyword evidence="16" id="KW-1185">Reference proteome</keyword>
<dbReference type="Proteomes" id="UP001177769">
    <property type="component" value="Chromosome"/>
</dbReference>
<dbReference type="InterPro" id="IPR036942">
    <property type="entry name" value="Beta-barrel_TonB_sf"/>
</dbReference>
<evidence type="ECO:0000256" key="9">
    <source>
        <dbReference type="ARBA" id="ARBA00023237"/>
    </source>
</evidence>
<dbReference type="PANTHER" id="PTHR47234:SF2">
    <property type="entry name" value="TONB-DEPENDENT RECEPTOR"/>
    <property type="match status" value="1"/>
</dbReference>
<feature type="domain" description="TonB-dependent receptor plug" evidence="14">
    <location>
        <begin position="52"/>
        <end position="167"/>
    </location>
</feature>
<evidence type="ECO:0000256" key="12">
    <source>
        <dbReference type="SAM" id="SignalP"/>
    </source>
</evidence>
<dbReference type="RefSeq" id="WP_285232784.1">
    <property type="nucleotide sequence ID" value="NZ_CP116346.1"/>
</dbReference>
<evidence type="ECO:0000256" key="2">
    <source>
        <dbReference type="ARBA" id="ARBA00009810"/>
    </source>
</evidence>
<proteinExistence type="inferred from homology"/>
<evidence type="ECO:0000313" key="16">
    <source>
        <dbReference type="Proteomes" id="UP001177769"/>
    </source>
</evidence>
<sequence length="944" mass="102659">MKSKTLHPLVGALMLAGLAHNPASAQTAPAPDKLTRVEVIGSHVKRLNIADEGPAAVQIISREEIASSGMATVRELLELSAAVTGELSDIGGGGSFANGATGASLHNLGKQSTLVLLNSRRLSIYPLADYNQTFANIDALPLEAVERVEILKSGGSSLYGSDAVAGVINIVTRNNYQGLSAKLTHESSLLSQRFGNRAGSIAGGIGDYAKDGFNVLANIDVYHRDGNFSWRDVLDDANPAMKAYSGSFGSLSSYSYPGNVIGAGPIAGCNTFNASKSLCMYDRYERFAVQPSADRISALVSGKLNISEHLQGFAEGIYSNTKTAYWGPHGAYGWALGASVWADPSTKQVRTFYPRGLPAEHPLNPLGEEAELRYRFVDDGNGNHLSTDQYRVLAGLKGDWQGWDWEAAAGVMGGKTRQRTRGSFSDSGFKALIGDYNKDTLDADFFNKPGGYRIGQVNSEAVLARLFPEYGYHASTRQTFVDGKLSGELGRLPAGPIGVAAGFELRHESMAILPTENLAKGDIVGWGSVRTDAARSFGAVYTEANLPLAKSLELQAAGRVDKFHGFGAHFSPKLALRFQPMPELLLRASLENGFRAPNLAESSPSTKSVFANGLSDPKRCDAANRLTNDLRAQAAALPDSDPNKTLLQARADGIVGSECNFGAASLVQYNPNLKPETSRIITLGLVLQPIKQISTSVDYYKVERKNEIQTINAQDLLSAEAQQPAGTLVRAPDFSNDPTFINAAEVAKYQPGAPKVLYLNDHFRNLGKTRVSGIDWAIKSQFNTPLGAAGAELDSSYLIEYRSFSTAENRWGDNLAGRYGFPHWWARLSGHQQWGDWKHGLSMIWQQPTPLTGDYYDQSWNTQDCVDNKGLTAEQCRVASYIRWDYNLRFTPIKSLTLTANVRNLFNRRPPMDYRAFGQGGIIPANREDVMGRMLRISAEYKFF</sequence>
<keyword evidence="3 10" id="KW-0813">Transport</keyword>
<dbReference type="InterPro" id="IPR037066">
    <property type="entry name" value="Plug_dom_sf"/>
</dbReference>
<dbReference type="KEGG" id="pais:PFX98_22865"/>
<dbReference type="InterPro" id="IPR000531">
    <property type="entry name" value="Beta-barrel_TonB"/>
</dbReference>
<keyword evidence="12" id="KW-0732">Signal</keyword>
<evidence type="ECO:0000256" key="8">
    <source>
        <dbReference type="ARBA" id="ARBA00023170"/>
    </source>
</evidence>
<dbReference type="Pfam" id="PF07715">
    <property type="entry name" value="Plug"/>
    <property type="match status" value="1"/>
</dbReference>
<dbReference type="PANTHER" id="PTHR47234">
    <property type="match status" value="1"/>
</dbReference>
<evidence type="ECO:0000256" key="6">
    <source>
        <dbReference type="ARBA" id="ARBA00023077"/>
    </source>
</evidence>
<accession>A0AA95NG54</accession>
<protein>
    <submittedName>
        <fullName evidence="15">TonB-dependent receptor</fullName>
    </submittedName>
</protein>
<dbReference type="InterPro" id="IPR039426">
    <property type="entry name" value="TonB-dep_rcpt-like"/>
</dbReference>
<keyword evidence="6 11" id="KW-0798">TonB box</keyword>
<evidence type="ECO:0000256" key="5">
    <source>
        <dbReference type="ARBA" id="ARBA00022692"/>
    </source>
</evidence>
<dbReference type="PROSITE" id="PS52016">
    <property type="entry name" value="TONB_DEPENDENT_REC_3"/>
    <property type="match status" value="1"/>
</dbReference>
<keyword evidence="9 10" id="KW-0998">Cell outer membrane</keyword>
<keyword evidence="8 15" id="KW-0675">Receptor</keyword>